<gene>
    <name evidence="7" type="ORF">PMAYCL1PPCAC_16224</name>
</gene>
<evidence type="ECO:0000313" key="7">
    <source>
        <dbReference type="EMBL" id="GMR46029.1"/>
    </source>
</evidence>
<dbReference type="GO" id="GO:0016020">
    <property type="term" value="C:membrane"/>
    <property type="evidence" value="ECO:0007669"/>
    <property type="project" value="UniProtKB-SubCell"/>
</dbReference>
<dbReference type="Pfam" id="PF10317">
    <property type="entry name" value="7TM_GPCR_Srd"/>
    <property type="match status" value="1"/>
</dbReference>
<dbReference type="EMBL" id="BTRK01000004">
    <property type="protein sequence ID" value="GMR46029.1"/>
    <property type="molecule type" value="Genomic_DNA"/>
</dbReference>
<dbReference type="AlphaFoldDB" id="A0AAN5CKG1"/>
<name>A0AAN5CKG1_9BILA</name>
<evidence type="ECO:0000256" key="3">
    <source>
        <dbReference type="ARBA" id="ARBA00022692"/>
    </source>
</evidence>
<comment type="subcellular location">
    <subcellularLocation>
        <location evidence="1">Membrane</location>
        <topology evidence="1">Multi-pass membrane protein</topology>
    </subcellularLocation>
</comment>
<keyword evidence="6" id="KW-0732">Signal</keyword>
<dbReference type="PANTHER" id="PTHR22945">
    <property type="entry name" value="SERPENTINE RECEPTOR, CLASS D DELTA"/>
    <property type="match status" value="1"/>
</dbReference>
<evidence type="ECO:0000256" key="5">
    <source>
        <dbReference type="ARBA" id="ARBA00023136"/>
    </source>
</evidence>
<keyword evidence="3" id="KW-0812">Transmembrane</keyword>
<evidence type="ECO:0000313" key="8">
    <source>
        <dbReference type="Proteomes" id="UP001328107"/>
    </source>
</evidence>
<keyword evidence="8" id="KW-1185">Reference proteome</keyword>
<organism evidence="7 8">
    <name type="scientific">Pristionchus mayeri</name>
    <dbReference type="NCBI Taxonomy" id="1317129"/>
    <lineage>
        <taxon>Eukaryota</taxon>
        <taxon>Metazoa</taxon>
        <taxon>Ecdysozoa</taxon>
        <taxon>Nematoda</taxon>
        <taxon>Chromadorea</taxon>
        <taxon>Rhabditida</taxon>
        <taxon>Rhabditina</taxon>
        <taxon>Diplogasteromorpha</taxon>
        <taxon>Diplogasteroidea</taxon>
        <taxon>Neodiplogasteridae</taxon>
        <taxon>Pristionchus</taxon>
    </lineage>
</organism>
<protein>
    <recommendedName>
        <fullName evidence="9">G protein-coupled receptor</fullName>
    </recommendedName>
</protein>
<evidence type="ECO:0000256" key="4">
    <source>
        <dbReference type="ARBA" id="ARBA00022989"/>
    </source>
</evidence>
<dbReference type="Proteomes" id="UP001328107">
    <property type="component" value="Unassembled WGS sequence"/>
</dbReference>
<keyword evidence="4" id="KW-1133">Transmembrane helix</keyword>
<dbReference type="InterPro" id="IPR050920">
    <property type="entry name" value="Nematode_rcpt-like_delta"/>
</dbReference>
<feature type="non-terminal residue" evidence="7">
    <location>
        <position position="1"/>
    </location>
</feature>
<evidence type="ECO:0000256" key="2">
    <source>
        <dbReference type="ARBA" id="ARBA00009166"/>
    </source>
</evidence>
<reference evidence="8" key="1">
    <citation type="submission" date="2022-10" db="EMBL/GenBank/DDBJ databases">
        <title>Genome assembly of Pristionchus species.</title>
        <authorList>
            <person name="Yoshida K."/>
            <person name="Sommer R.J."/>
        </authorList>
    </citation>
    <scope>NUCLEOTIDE SEQUENCE [LARGE SCALE GENOMIC DNA]</scope>
    <source>
        <strain evidence="8">RS5460</strain>
    </source>
</reference>
<evidence type="ECO:0000256" key="6">
    <source>
        <dbReference type="SAM" id="SignalP"/>
    </source>
</evidence>
<comment type="similarity">
    <text evidence="2">Belongs to the nematode receptor-like protein srd family.</text>
</comment>
<evidence type="ECO:0000256" key="1">
    <source>
        <dbReference type="ARBA" id="ARBA00004141"/>
    </source>
</evidence>
<keyword evidence="5" id="KW-0472">Membrane</keyword>
<proteinExistence type="inferred from homology"/>
<feature type="chain" id="PRO_5042920526" description="G protein-coupled receptor" evidence="6">
    <location>
        <begin position="28"/>
        <end position="98"/>
    </location>
</feature>
<feature type="signal peptide" evidence="6">
    <location>
        <begin position="1"/>
        <end position="27"/>
    </location>
</feature>
<sequence>KSQTQALSMQAVLPVFHLITVIDYCTCQSNLFVCTPIQQHLIFQSVSFIPLISPAITLYNVQPYRIFAENILCLIKNKSSAKIHTISGNYATFKESAL</sequence>
<accession>A0AAN5CKG1</accession>
<dbReference type="PANTHER" id="PTHR22945:SF40">
    <property type="entry name" value="SERPENTINE RECEPTOR, CLASS D (DELTA)-RELATED"/>
    <property type="match status" value="1"/>
</dbReference>
<evidence type="ECO:0008006" key="9">
    <source>
        <dbReference type="Google" id="ProtNLM"/>
    </source>
</evidence>
<comment type="caution">
    <text evidence="7">The sequence shown here is derived from an EMBL/GenBank/DDBJ whole genome shotgun (WGS) entry which is preliminary data.</text>
</comment>
<dbReference type="InterPro" id="IPR019421">
    <property type="entry name" value="7TM_GPCR_serpentine_rcpt_Srd"/>
</dbReference>